<dbReference type="SUPFAM" id="SSF49478">
    <property type="entry name" value="Cna protein B-type domain"/>
    <property type="match status" value="3"/>
</dbReference>
<evidence type="ECO:0000256" key="5">
    <source>
        <dbReference type="ARBA" id="ARBA00022729"/>
    </source>
</evidence>
<feature type="domain" description="SpaA-like prealbumin fold" evidence="10">
    <location>
        <begin position="777"/>
        <end position="870"/>
    </location>
</feature>
<dbReference type="InterPro" id="IPR013783">
    <property type="entry name" value="Ig-like_fold"/>
</dbReference>
<dbReference type="GO" id="GO:0007155">
    <property type="term" value="P:cell adhesion"/>
    <property type="evidence" value="ECO:0007669"/>
    <property type="project" value="InterPro"/>
</dbReference>
<evidence type="ECO:0000313" key="11">
    <source>
        <dbReference type="EMBL" id="RDB68335.1"/>
    </source>
</evidence>
<evidence type="ECO:0000313" key="12">
    <source>
        <dbReference type="Proteomes" id="UP000253970"/>
    </source>
</evidence>
<dbReference type="InterPro" id="IPR011252">
    <property type="entry name" value="Fibrogen-bd_dom1"/>
</dbReference>
<evidence type="ECO:0000259" key="10">
    <source>
        <dbReference type="Pfam" id="PF17802"/>
    </source>
</evidence>
<feature type="domain" description="SpaA-like prealbumin fold" evidence="10">
    <location>
        <begin position="884"/>
        <end position="975"/>
    </location>
</feature>
<gene>
    <name evidence="11" type="ORF">C1875_11910</name>
</gene>
<dbReference type="PANTHER" id="PTHR36108:SF13">
    <property type="entry name" value="COLOSSIN-B-RELATED"/>
    <property type="match status" value="1"/>
</dbReference>
<dbReference type="SUPFAM" id="SSF49401">
    <property type="entry name" value="Bacterial adhesins"/>
    <property type="match status" value="1"/>
</dbReference>
<dbReference type="RefSeq" id="WP_114534417.1">
    <property type="nucleotide sequence ID" value="NZ_JAQDVM010000017.1"/>
</dbReference>
<reference evidence="11 12" key="1">
    <citation type="journal article" date="2018" name="Elife">
        <title>Discovery and characterization of a prevalent human gut bacterial enzyme sufficient for the inactivation of a family of plant toxins.</title>
        <authorList>
            <person name="Koppel N."/>
            <person name="Bisanz J.E."/>
            <person name="Pandelia M.E."/>
            <person name="Turnbaugh P.J."/>
            <person name="Balskus E.P."/>
        </authorList>
    </citation>
    <scope>NUCLEOTIDE SEQUENCE [LARGE SCALE GENOMIC DNA]</scope>
    <source>
        <strain evidence="11 12">W1 BHI 6</strain>
    </source>
</reference>
<feature type="region of interest" description="Disordered" evidence="7">
    <location>
        <begin position="974"/>
        <end position="1029"/>
    </location>
</feature>
<sequence length="1066" mass="111417">MAPQPTVPTCQPSRAGRLRAFFVLMGLVALCLLAFRSLAFAEEAQPDPSDDAPTPRAAMDVTDKVSVDGVKLQKKSGDSWLDIPAGTTLTSGAYVRIYIDWSIPDMTDVHAGDTFTFTVNGDDHFLASDFGPVNLVDPTTQKVIGSYVVNGNRDANGSMIPGQDITIVTTLSDDGAQFPSLHNGFFSLEGYVTGQGEDIVFTVNGQALPSIGVEPPTTGPLPDTPLMKYGSQVAGQNQIVWSIGVNLDNIVDAYANYAVGGSDPSPQQRNLLLTDDLQGGQAITSGGVTVYMPVVATTDAGEAQTEQYAAYPITDLFALTDKSAADGMTQDEFASSVRMAAVPTIGVWENRTVYIGFGNVPTGNGSSPLNIGNILDGQGEAGLSWLLEEKGATPAQKAIIMKYFSASGPNKGDFTSFIVELRSDASETGQYENNATLTYGDSGSEAAPGSAHFTVISGGVEVKDGKAVLKKVDAGNPDATLPGAVFRLEKMQPDNTWATVAGSEQLTTDGSGLITVTGLLLGQYRFVEMVPPVGYEMTSESVEFAITSTTLNHTANVTAENRRAPVLGKVVLTKVDADAPGTVLPGAVFKLEEQAADGSWVEVPGYESLVTDGSGLIEVERLAMGTYRFVEASAPEGYELETVPVEFTLAEDTPGLEVAVTATNIKSPVFGNAVLKKVDAEDPDAVLPGATFKLEQRLADDSWEIVPGHDALVTDSDGLIEVADLPVGSYRFVETAAPEGYVLDDTPREFAIDAAASAPIVVNLTAANAKEPPAPLGKVVLTKVDVDSPTTVLPGAVFKLEAQTADGSWEPVPGSERLTTDADGLIEVADLPMGAYRFVELSAPEGYELETAPVEFELTTDTPGLEVAVTATNAKTPVLGGALLTKVDADDATTVLAGAVFKLEQRLSDGTWAVVDGFDALATNDEGIIEVHGLPVGSYRFVETAAPEGYVLDETPVEFGVEVGQPEQVELTMENAPVPPDPVDPVDPTDPTDPTDPAKPVDPAAPGTPSTSQPSTPNAPGKTSSASSIARTGDAVPLAVLGALGSVAIGALATALLVARRRAGRR</sequence>
<evidence type="ECO:0000256" key="1">
    <source>
        <dbReference type="ARBA" id="ARBA00004191"/>
    </source>
</evidence>
<keyword evidence="4" id="KW-0964">Secreted</keyword>
<feature type="signal peptide" evidence="9">
    <location>
        <begin position="1"/>
        <end position="41"/>
    </location>
</feature>
<organism evidence="11 12">
    <name type="scientific">Eggerthella lenta</name>
    <name type="common">Eubacterium lentum</name>
    <dbReference type="NCBI Taxonomy" id="84112"/>
    <lineage>
        <taxon>Bacteria</taxon>
        <taxon>Bacillati</taxon>
        <taxon>Actinomycetota</taxon>
        <taxon>Coriobacteriia</taxon>
        <taxon>Eggerthellales</taxon>
        <taxon>Eggerthellaceae</taxon>
        <taxon>Eggerthella</taxon>
    </lineage>
</organism>
<evidence type="ECO:0000256" key="2">
    <source>
        <dbReference type="ARBA" id="ARBA00007257"/>
    </source>
</evidence>
<evidence type="ECO:0000256" key="4">
    <source>
        <dbReference type="ARBA" id="ARBA00022525"/>
    </source>
</evidence>
<name>A0A369MD22_EGGLN</name>
<dbReference type="InterPro" id="IPR041033">
    <property type="entry name" value="SpaA_PFL_dom_1"/>
</dbReference>
<evidence type="ECO:0000256" key="7">
    <source>
        <dbReference type="SAM" id="MobiDB-lite"/>
    </source>
</evidence>
<evidence type="ECO:0000256" key="3">
    <source>
        <dbReference type="ARBA" id="ARBA00022512"/>
    </source>
</evidence>
<keyword evidence="3" id="KW-0134">Cell wall</keyword>
<protein>
    <recommendedName>
        <fullName evidence="10">SpaA-like prealbumin fold domain-containing protein</fullName>
    </recommendedName>
</protein>
<feature type="domain" description="SpaA-like prealbumin fold" evidence="10">
    <location>
        <begin position="673"/>
        <end position="756"/>
    </location>
</feature>
<feature type="domain" description="SpaA-like prealbumin fold" evidence="10">
    <location>
        <begin position="467"/>
        <end position="557"/>
    </location>
</feature>
<feature type="domain" description="SpaA-like prealbumin fold" evidence="10">
    <location>
        <begin position="568"/>
        <end position="661"/>
    </location>
</feature>
<dbReference type="EMBL" id="PPTU01000021">
    <property type="protein sequence ID" value="RDB68335.1"/>
    <property type="molecule type" value="Genomic_DNA"/>
</dbReference>
<comment type="similarity">
    <text evidence="2">Belongs to the serine-aspartate repeat-containing protein (SDr) family.</text>
</comment>
<dbReference type="AlphaFoldDB" id="A0A369MD22"/>
<dbReference type="InterPro" id="IPR008966">
    <property type="entry name" value="Adhesion_dom_sf"/>
</dbReference>
<keyword evidence="5 9" id="KW-0732">Signal</keyword>
<comment type="caution">
    <text evidence="11">The sequence shown here is derived from an EMBL/GenBank/DDBJ whole genome shotgun (WGS) entry which is preliminary data.</text>
</comment>
<keyword evidence="6" id="KW-0572">Peptidoglycan-anchor</keyword>
<feature type="compositionally biased region" description="Low complexity" evidence="7">
    <location>
        <begin position="1001"/>
        <end position="1020"/>
    </location>
</feature>
<dbReference type="Pfam" id="PF17802">
    <property type="entry name" value="SpaA"/>
    <property type="match status" value="5"/>
</dbReference>
<proteinExistence type="inferred from homology"/>
<keyword evidence="8" id="KW-1133">Transmembrane helix</keyword>
<keyword evidence="8" id="KW-0812">Transmembrane</keyword>
<dbReference type="PANTHER" id="PTHR36108">
    <property type="entry name" value="COLOSSIN-B-RELATED"/>
    <property type="match status" value="1"/>
</dbReference>
<keyword evidence="8" id="KW-0472">Membrane</keyword>
<evidence type="ECO:0000256" key="8">
    <source>
        <dbReference type="SAM" id="Phobius"/>
    </source>
</evidence>
<feature type="transmembrane region" description="Helical" evidence="8">
    <location>
        <begin position="1035"/>
        <end position="1059"/>
    </location>
</feature>
<dbReference type="Proteomes" id="UP000253970">
    <property type="component" value="Unassembled WGS sequence"/>
</dbReference>
<evidence type="ECO:0000256" key="6">
    <source>
        <dbReference type="ARBA" id="ARBA00023088"/>
    </source>
</evidence>
<dbReference type="Gene3D" id="2.60.40.10">
    <property type="entry name" value="Immunoglobulins"/>
    <property type="match status" value="5"/>
</dbReference>
<feature type="chain" id="PRO_5016729103" description="SpaA-like prealbumin fold domain-containing protein" evidence="9">
    <location>
        <begin position="42"/>
        <end position="1066"/>
    </location>
</feature>
<evidence type="ECO:0000256" key="9">
    <source>
        <dbReference type="SAM" id="SignalP"/>
    </source>
</evidence>
<dbReference type="GO" id="GO:0005975">
    <property type="term" value="P:carbohydrate metabolic process"/>
    <property type="evidence" value="ECO:0007669"/>
    <property type="project" value="UniProtKB-ARBA"/>
</dbReference>
<dbReference type="Gene3D" id="2.60.40.1280">
    <property type="match status" value="1"/>
</dbReference>
<comment type="subcellular location">
    <subcellularLocation>
        <location evidence="1">Secreted</location>
        <location evidence="1">Cell wall</location>
    </subcellularLocation>
</comment>
<accession>A0A369MD22</accession>